<keyword evidence="2" id="KW-1185">Reference proteome</keyword>
<dbReference type="EMBL" id="MVIM01000013">
    <property type="protein sequence ID" value="ORB62926.1"/>
    <property type="molecule type" value="Genomic_DNA"/>
</dbReference>
<protein>
    <submittedName>
        <fullName evidence="1">Thioesterase</fullName>
    </submittedName>
</protein>
<comment type="caution">
    <text evidence="1">The sequence shown here is derived from an EMBL/GenBank/DDBJ whole genome shotgun (WGS) entry which is preliminary data.</text>
</comment>
<dbReference type="CDD" id="cd03443">
    <property type="entry name" value="PaaI_thioesterase"/>
    <property type="match status" value="1"/>
</dbReference>
<dbReference type="InterPro" id="IPR027961">
    <property type="entry name" value="DUF4442"/>
</dbReference>
<dbReference type="Pfam" id="PF14539">
    <property type="entry name" value="DUF4442"/>
    <property type="match status" value="1"/>
</dbReference>
<dbReference type="RefSeq" id="WP_083127696.1">
    <property type="nucleotide sequence ID" value="NZ_MVIM01000013.1"/>
</dbReference>
<reference evidence="1 2" key="1">
    <citation type="submission" date="2017-02" db="EMBL/GenBank/DDBJ databases">
        <title>The new phylogeny of genus Mycobacterium.</title>
        <authorList>
            <person name="Tortoli E."/>
            <person name="Trovato A."/>
            <person name="Cirillo D.M."/>
        </authorList>
    </citation>
    <scope>NUCLEOTIDE SEQUENCE [LARGE SCALE GENOMIC DNA]</scope>
    <source>
        <strain evidence="1 2">DSM 44338</strain>
    </source>
</reference>
<accession>A0A1X0JKG7</accession>
<dbReference type="AlphaFoldDB" id="A0A1X0JKG7"/>
<dbReference type="STRING" id="75922.BST47_21565"/>
<organism evidence="1 2">
    <name type="scientific">Mycolicibacterium tusciae</name>
    <dbReference type="NCBI Taxonomy" id="75922"/>
    <lineage>
        <taxon>Bacteria</taxon>
        <taxon>Bacillati</taxon>
        <taxon>Actinomycetota</taxon>
        <taxon>Actinomycetes</taxon>
        <taxon>Mycobacteriales</taxon>
        <taxon>Mycobacteriaceae</taxon>
        <taxon>Mycolicibacterium</taxon>
    </lineage>
</organism>
<dbReference type="Gene3D" id="3.10.129.10">
    <property type="entry name" value="Hotdog Thioesterase"/>
    <property type="match status" value="1"/>
</dbReference>
<dbReference type="OrthoDB" id="3173842at2"/>
<dbReference type="Proteomes" id="UP000192411">
    <property type="component" value="Unassembled WGS sequence"/>
</dbReference>
<evidence type="ECO:0000313" key="2">
    <source>
        <dbReference type="Proteomes" id="UP000192411"/>
    </source>
</evidence>
<evidence type="ECO:0000313" key="1">
    <source>
        <dbReference type="EMBL" id="ORB62926.1"/>
    </source>
</evidence>
<gene>
    <name evidence="1" type="ORF">BST47_21565</name>
</gene>
<dbReference type="InterPro" id="IPR029069">
    <property type="entry name" value="HotDog_dom_sf"/>
</dbReference>
<name>A0A1X0JKG7_9MYCO</name>
<proteinExistence type="predicted"/>
<sequence>MSLVEMINGGMEATIPAAHKLGIKAVEARRGYAAATVPLEGNGNHFGVVYAGVEFTVAEILGGIIAIASFDAAKYYPLVKKLDIEFTAAARSDLRAEATLDEDELRRVETEAAENGKADFMLDAVVRDEAGQTVARTRGLYQLRAHGK</sequence>
<dbReference type="SUPFAM" id="SSF54637">
    <property type="entry name" value="Thioesterase/thiol ester dehydrase-isomerase"/>
    <property type="match status" value="1"/>
</dbReference>